<reference evidence="1" key="1">
    <citation type="journal article" date="2014" name="Front. Microbiol.">
        <title>High frequency of phylogenetically diverse reductive dehalogenase-homologous genes in deep subseafloor sedimentary metagenomes.</title>
        <authorList>
            <person name="Kawai M."/>
            <person name="Futagami T."/>
            <person name="Toyoda A."/>
            <person name="Takaki Y."/>
            <person name="Nishi S."/>
            <person name="Hori S."/>
            <person name="Arai W."/>
            <person name="Tsubouchi T."/>
            <person name="Morono Y."/>
            <person name="Uchiyama I."/>
            <person name="Ito T."/>
            <person name="Fujiyama A."/>
            <person name="Inagaki F."/>
            <person name="Takami H."/>
        </authorList>
    </citation>
    <scope>NUCLEOTIDE SEQUENCE</scope>
    <source>
        <strain evidence="1">Expedition CK06-06</strain>
    </source>
</reference>
<evidence type="ECO:0008006" key="2">
    <source>
        <dbReference type="Google" id="ProtNLM"/>
    </source>
</evidence>
<evidence type="ECO:0000313" key="1">
    <source>
        <dbReference type="EMBL" id="GAI33189.1"/>
    </source>
</evidence>
<gene>
    <name evidence="1" type="ORF">S06H3_47222</name>
</gene>
<comment type="caution">
    <text evidence="1">The sequence shown here is derived from an EMBL/GenBank/DDBJ whole genome shotgun (WGS) entry which is preliminary data.</text>
</comment>
<proteinExistence type="predicted"/>
<dbReference type="Gene3D" id="3.40.50.150">
    <property type="entry name" value="Vaccinia Virus protein VP39"/>
    <property type="match status" value="1"/>
</dbReference>
<dbReference type="InterPro" id="IPR013324">
    <property type="entry name" value="RNA_pol_sigma_r3/r4-like"/>
</dbReference>
<dbReference type="EMBL" id="BARV01029645">
    <property type="protein sequence ID" value="GAI33189.1"/>
    <property type="molecule type" value="Genomic_DNA"/>
</dbReference>
<protein>
    <recommendedName>
        <fullName evidence="2">DNA methylase N-4/N-6 domain-containing protein</fullName>
    </recommendedName>
</protein>
<dbReference type="AlphaFoldDB" id="X1PQL7"/>
<organism evidence="1">
    <name type="scientific">marine sediment metagenome</name>
    <dbReference type="NCBI Taxonomy" id="412755"/>
    <lineage>
        <taxon>unclassified sequences</taxon>
        <taxon>metagenomes</taxon>
        <taxon>ecological metagenomes</taxon>
    </lineage>
</organism>
<dbReference type="SUPFAM" id="SSF88659">
    <property type="entry name" value="Sigma3 and sigma4 domains of RNA polymerase sigma factors"/>
    <property type="match status" value="1"/>
</dbReference>
<dbReference type="InterPro" id="IPR029063">
    <property type="entry name" value="SAM-dependent_MTases_sf"/>
</dbReference>
<dbReference type="SUPFAM" id="SSF53335">
    <property type="entry name" value="S-adenosyl-L-methionine-dependent methyltransferases"/>
    <property type="match status" value="1"/>
</dbReference>
<feature type="non-terminal residue" evidence="1">
    <location>
        <position position="257"/>
    </location>
</feature>
<accession>X1PQL7</accession>
<name>X1PQL7_9ZZZZ</name>
<sequence length="257" mass="28957">MRDQIIIDLKQGKDDYDPMGEEEIAQTMGISQQRVSQVIINLLGASIFIKDKAKVREAIRLYLSGMSQAKVGERFEVTQPTISSVVRDFTKRKDLISDHFRNRGHLKSVVQYADRGPWGDAKFPGNTSGYLLVDLIDFYQPKSILDPMEGSGTTGDVAFDMGDIRYTGLDLLSGFDLVADEPEGEHDLIFWHPPYHDAVDYDIVHPNNLSRCPSLSDHLDKLKLCTTKLLKQLTREGHLCILCSDPRKEGLIQPIHS</sequence>